<dbReference type="GO" id="GO:0004519">
    <property type="term" value="F:endonuclease activity"/>
    <property type="evidence" value="ECO:0007669"/>
    <property type="project" value="UniProtKB-KW"/>
</dbReference>
<keyword evidence="3" id="KW-0235">DNA replication</keyword>
<dbReference type="Pfam" id="PF05840">
    <property type="entry name" value="Phage_GPA"/>
    <property type="match status" value="1"/>
</dbReference>
<dbReference type="AlphaFoldDB" id="A0A076PYG7"/>
<gene>
    <name evidence="8" type="ORF">O987_23990</name>
</gene>
<evidence type="ECO:0000256" key="4">
    <source>
        <dbReference type="ARBA" id="ARBA00022722"/>
    </source>
</evidence>
<dbReference type="RefSeq" id="WP_043375032.1">
    <property type="nucleotide sequence ID" value="NZ_CP006704.1"/>
</dbReference>
<dbReference type="Proteomes" id="UP000028782">
    <property type="component" value="Chromosome"/>
</dbReference>
<evidence type="ECO:0000313" key="8">
    <source>
        <dbReference type="EMBL" id="AIJ48875.1"/>
    </source>
</evidence>
<sequence>MAVSLIPRKRVTTNFREWLRHLPKQAHVNQHLQRIIESAPKEWQGAIRARFVKTAPCPPAGVALDAEAYARWEMGQPTETQQAWTALQELADYEDRYGDALRLNLSDDEICTWAKKLAEDVEEFDNRLQAHARTTLSFPKLQPADPEVTLQARINAVRRIVDMLGVEVSKPIKGESDIARAKCARWWRRRLRRHIARVVEAGAIHMGLVHLNSGGYVSHSGLHRRKGQLARNADALGRTYYKNEAGQHYSLAELSALSPSNPAIRGGELMTRIRGAEEYADAHGHVGLFLTLTLPSKYHAMRLVGGGEKRWAERNPKFNGADPREGQQWMLALWKRVLAKLDRLHIKRYGLRVVEPHHDGTPHWHMLVWTEDKAQARALVATIRKYWLSEDGNERGAKENRVDVKRMERGGAAGYVAKYIAKNVGHIALAEHMDVAMGQEIQMRLGLDQPDQPAPTDTHGMAAQRRVDAWAATWGIRQFQAFGMPSVTVWRELRRVSKDQPQQLDLFCPETQRSIQRAYQACHRHGDGENAIRADWRMFMECMGGHSCKRYDWLLRPARRAAKAGATNMYGDPLIAGTVRGVEIQRGRARGHWLVSRRIAWSHCTDKPQAADAAGVAADADGVINSPGQDAQPRPALPAAWTGFNNFTGRLQGAAAEQISISGNRESEVKTSHLDPDSPAFQRQALANRFQQAAHFFKNAH</sequence>
<dbReference type="EMBL" id="CP006704">
    <property type="protein sequence ID" value="AIJ48875.1"/>
    <property type="molecule type" value="Genomic_DNA"/>
</dbReference>
<evidence type="ECO:0000256" key="1">
    <source>
        <dbReference type="ARBA" id="ARBA00003293"/>
    </source>
</evidence>
<keyword evidence="4" id="KW-0540">Nuclease</keyword>
<evidence type="ECO:0000256" key="2">
    <source>
        <dbReference type="ARBA" id="ARBA00009260"/>
    </source>
</evidence>
<protein>
    <submittedName>
        <fullName evidence="8">Replication protein A</fullName>
    </submittedName>
</protein>
<evidence type="ECO:0000313" key="9">
    <source>
        <dbReference type="Proteomes" id="UP000028782"/>
    </source>
</evidence>
<keyword evidence="5" id="KW-0255">Endonuclease</keyword>
<dbReference type="InterPro" id="IPR008766">
    <property type="entry name" value="Replication_gene_A-like"/>
</dbReference>
<comment type="similarity">
    <text evidence="2">Belongs to the phage GPA family.</text>
</comment>
<proteinExistence type="inferred from homology"/>
<evidence type="ECO:0000256" key="3">
    <source>
        <dbReference type="ARBA" id="ARBA00022705"/>
    </source>
</evidence>
<evidence type="ECO:0000256" key="5">
    <source>
        <dbReference type="ARBA" id="ARBA00022759"/>
    </source>
</evidence>
<feature type="domain" description="Replication gene A protein-like" evidence="7">
    <location>
        <begin position="175"/>
        <end position="424"/>
    </location>
</feature>
<organism evidence="8 9">
    <name type="scientific">Comamonas testosteroni TK102</name>
    <dbReference type="NCBI Taxonomy" id="1392005"/>
    <lineage>
        <taxon>Bacteria</taxon>
        <taxon>Pseudomonadati</taxon>
        <taxon>Pseudomonadota</taxon>
        <taxon>Betaproteobacteria</taxon>
        <taxon>Burkholderiales</taxon>
        <taxon>Comamonadaceae</taxon>
        <taxon>Comamonas</taxon>
    </lineage>
</organism>
<accession>A0A076PYG7</accession>
<dbReference type="HOGENOM" id="CLU_013772_4_2_4"/>
<name>A0A076PYG7_COMTE</name>
<comment type="function">
    <text evidence="1">Possible endonuclease which induces a single-strand cut and initiates DNA replication.</text>
</comment>
<keyword evidence="6" id="KW-0378">Hydrolase</keyword>
<evidence type="ECO:0000259" key="7">
    <source>
        <dbReference type="Pfam" id="PF05840"/>
    </source>
</evidence>
<dbReference type="GO" id="GO:0006260">
    <property type="term" value="P:DNA replication"/>
    <property type="evidence" value="ECO:0007669"/>
    <property type="project" value="UniProtKB-KW"/>
</dbReference>
<dbReference type="KEGG" id="ctes:O987_23990"/>
<dbReference type="GO" id="GO:0016787">
    <property type="term" value="F:hydrolase activity"/>
    <property type="evidence" value="ECO:0007669"/>
    <property type="project" value="UniProtKB-KW"/>
</dbReference>
<evidence type="ECO:0000256" key="6">
    <source>
        <dbReference type="ARBA" id="ARBA00022801"/>
    </source>
</evidence>
<reference evidence="8 9" key="1">
    <citation type="journal article" date="2014" name="Genome Announc.">
        <title>Complete Genome Sequence of Polychlorinated Biphenyl Degrader Comamonas testosteroni TK102 (NBRC 109938).</title>
        <authorList>
            <person name="Fukuda K."/>
            <person name="Hosoyama A."/>
            <person name="Tsuchikane K."/>
            <person name="Ohji S."/>
            <person name="Yamazoe A."/>
            <person name="Fujita N."/>
            <person name="Shintani M."/>
            <person name="Kimbara K."/>
        </authorList>
    </citation>
    <scope>NUCLEOTIDE SEQUENCE [LARGE SCALE GENOMIC DNA]</scope>
    <source>
        <strain evidence="8">TK102</strain>
    </source>
</reference>